<feature type="transmembrane region" description="Helical" evidence="6">
    <location>
        <begin position="329"/>
        <end position="354"/>
    </location>
</feature>
<evidence type="ECO:0000313" key="8">
    <source>
        <dbReference type="EMBL" id="GAA1806056.1"/>
    </source>
</evidence>
<organism evidence="8 9">
    <name type="scientific">Luedemannella flava</name>
    <dbReference type="NCBI Taxonomy" id="349316"/>
    <lineage>
        <taxon>Bacteria</taxon>
        <taxon>Bacillati</taxon>
        <taxon>Actinomycetota</taxon>
        <taxon>Actinomycetes</taxon>
        <taxon>Micromonosporales</taxon>
        <taxon>Micromonosporaceae</taxon>
        <taxon>Luedemannella</taxon>
    </lineage>
</organism>
<keyword evidence="9" id="KW-1185">Reference proteome</keyword>
<evidence type="ECO:0000256" key="1">
    <source>
        <dbReference type="ARBA" id="ARBA00005820"/>
    </source>
</evidence>
<dbReference type="SMART" id="SM01043">
    <property type="entry name" value="BTAD"/>
    <property type="match status" value="1"/>
</dbReference>
<evidence type="ECO:0000256" key="2">
    <source>
        <dbReference type="ARBA" id="ARBA00023015"/>
    </source>
</evidence>
<dbReference type="SUPFAM" id="SSF47781">
    <property type="entry name" value="RuvA domain 2-like"/>
    <property type="match status" value="1"/>
</dbReference>
<feature type="transmembrane region" description="Helical" evidence="6">
    <location>
        <begin position="361"/>
        <end position="383"/>
    </location>
</feature>
<dbReference type="EMBL" id="BAAALT010000080">
    <property type="protein sequence ID" value="GAA1806056.1"/>
    <property type="molecule type" value="Genomic_DNA"/>
</dbReference>
<dbReference type="PANTHER" id="PTHR35807:SF1">
    <property type="entry name" value="TRANSCRIPTIONAL REGULATOR REDD"/>
    <property type="match status" value="1"/>
</dbReference>
<sequence length="551" mass="59515">MIHTTRASLRFQILGPVRAWLGDDELDLGAVKQRAVLATLLVNLNRPVPVAQIVDAVWGDRPPENGPNVVQKYVAGLRRTLEPGRSARAPGQLIALTDGGYVLTAPADAVDAEVFERLVRDAEAAHAVGGAAAAGDLLSRALGRWQPPLAGLTGTYFDATRDRLAERRAAALELSADLALDEGRAAAIVGDLTTHVAEYPLRERLRYQLILALYRSGRQPEALAAFRDARQFLIDEFGVEPGAALQELHQRILRGDPDLLPVATAGTWEPPSTVSVAVEPTPEPTAPRVAVAPVAPVAAPPAYPPGFAYPPAPGHLPQPDARSRTMPRLLATVVAVLLSACSGGFVNWVIVGFFGIRRKNYWLIFTAFLYLAAVIGVCLGFGWETGNIESEDTSVVMDITMSLWLASWLIGVAHVAVLAAMDTFWGETVPRSVAASTAAGHVVGSLEWHRHLLRQQARRIVAEQPAVARELRIGRPDLPRHFDDGGLVDINSVSADVLGILPGLTMDKARAIVDDRVARGPFTTPQELVSRRLVARETLRYLEESLVVVER</sequence>
<dbReference type="InterPro" id="IPR001867">
    <property type="entry name" value="OmpR/PhoB-type_DNA-bd"/>
</dbReference>
<dbReference type="InterPro" id="IPR010994">
    <property type="entry name" value="RuvA_2-like"/>
</dbReference>
<evidence type="ECO:0000256" key="4">
    <source>
        <dbReference type="ARBA" id="ARBA00023163"/>
    </source>
</evidence>
<dbReference type="Gene3D" id="1.10.150.280">
    <property type="entry name" value="AF1531-like domain"/>
    <property type="match status" value="1"/>
</dbReference>
<evidence type="ECO:0000256" key="5">
    <source>
        <dbReference type="PROSITE-ProRule" id="PRU01091"/>
    </source>
</evidence>
<name>A0ABN2M1V5_9ACTN</name>
<dbReference type="Proteomes" id="UP001500218">
    <property type="component" value="Unassembled WGS sequence"/>
</dbReference>
<dbReference type="InterPro" id="IPR011990">
    <property type="entry name" value="TPR-like_helical_dom_sf"/>
</dbReference>
<dbReference type="Pfam" id="PF03704">
    <property type="entry name" value="BTAD"/>
    <property type="match status" value="1"/>
</dbReference>
<dbReference type="RefSeq" id="WP_344131249.1">
    <property type="nucleotide sequence ID" value="NZ_BAAALT010000080.1"/>
</dbReference>
<comment type="caution">
    <text evidence="8">The sequence shown here is derived from an EMBL/GenBank/DDBJ whole genome shotgun (WGS) entry which is preliminary data.</text>
</comment>
<dbReference type="SUPFAM" id="SSF46894">
    <property type="entry name" value="C-terminal effector domain of the bipartite response regulators"/>
    <property type="match status" value="1"/>
</dbReference>
<evidence type="ECO:0000256" key="3">
    <source>
        <dbReference type="ARBA" id="ARBA00023125"/>
    </source>
</evidence>
<keyword evidence="2" id="KW-0805">Transcription regulation</keyword>
<dbReference type="Gene3D" id="1.10.10.10">
    <property type="entry name" value="Winged helix-like DNA-binding domain superfamily/Winged helix DNA-binding domain"/>
    <property type="match status" value="1"/>
</dbReference>
<keyword evidence="6" id="KW-0812">Transmembrane</keyword>
<dbReference type="InterPro" id="IPR005158">
    <property type="entry name" value="BTAD"/>
</dbReference>
<dbReference type="Pfam" id="PF12836">
    <property type="entry name" value="HHH_3"/>
    <property type="match status" value="1"/>
</dbReference>
<evidence type="ECO:0000256" key="6">
    <source>
        <dbReference type="SAM" id="Phobius"/>
    </source>
</evidence>
<proteinExistence type="inferred from homology"/>
<protein>
    <recommendedName>
        <fullName evidence="7">OmpR/PhoB-type domain-containing protein</fullName>
    </recommendedName>
</protein>
<comment type="similarity">
    <text evidence="1">Belongs to the AfsR/DnrI/RedD regulatory family.</text>
</comment>
<keyword evidence="6" id="KW-1133">Transmembrane helix</keyword>
<dbReference type="PROSITE" id="PS51755">
    <property type="entry name" value="OMPR_PHOB"/>
    <property type="match status" value="1"/>
</dbReference>
<keyword evidence="3 5" id="KW-0238">DNA-binding</keyword>
<feature type="domain" description="OmpR/PhoB-type" evidence="7">
    <location>
        <begin position="1"/>
        <end position="105"/>
    </location>
</feature>
<evidence type="ECO:0000313" key="9">
    <source>
        <dbReference type="Proteomes" id="UP001500218"/>
    </source>
</evidence>
<keyword evidence="4" id="KW-0804">Transcription</keyword>
<dbReference type="PANTHER" id="PTHR35807">
    <property type="entry name" value="TRANSCRIPTIONAL REGULATOR REDD-RELATED"/>
    <property type="match status" value="1"/>
</dbReference>
<accession>A0ABN2M1V5</accession>
<keyword evidence="6" id="KW-0472">Membrane</keyword>
<gene>
    <name evidence="8" type="ORF">GCM10009682_29870</name>
</gene>
<evidence type="ECO:0000259" key="7">
    <source>
        <dbReference type="PROSITE" id="PS51755"/>
    </source>
</evidence>
<dbReference type="InterPro" id="IPR051677">
    <property type="entry name" value="AfsR-DnrI-RedD_regulator"/>
</dbReference>
<reference evidence="8 9" key="1">
    <citation type="journal article" date="2019" name="Int. J. Syst. Evol. Microbiol.">
        <title>The Global Catalogue of Microorganisms (GCM) 10K type strain sequencing project: providing services to taxonomists for standard genome sequencing and annotation.</title>
        <authorList>
            <consortium name="The Broad Institute Genomics Platform"/>
            <consortium name="The Broad Institute Genome Sequencing Center for Infectious Disease"/>
            <person name="Wu L."/>
            <person name="Ma J."/>
        </authorList>
    </citation>
    <scope>NUCLEOTIDE SEQUENCE [LARGE SCALE GENOMIC DNA]</scope>
    <source>
        <strain evidence="8 9">JCM 13250</strain>
    </source>
</reference>
<dbReference type="InterPro" id="IPR036388">
    <property type="entry name" value="WH-like_DNA-bd_sf"/>
</dbReference>
<dbReference type="Pfam" id="PF00486">
    <property type="entry name" value="Trans_reg_C"/>
    <property type="match status" value="1"/>
</dbReference>
<dbReference type="Gene3D" id="1.25.40.10">
    <property type="entry name" value="Tetratricopeptide repeat domain"/>
    <property type="match status" value="1"/>
</dbReference>
<dbReference type="SMART" id="SM00862">
    <property type="entry name" value="Trans_reg_C"/>
    <property type="match status" value="1"/>
</dbReference>
<feature type="transmembrane region" description="Helical" evidence="6">
    <location>
        <begin position="403"/>
        <end position="421"/>
    </location>
</feature>
<feature type="DNA-binding region" description="OmpR/PhoB-type" evidence="5">
    <location>
        <begin position="1"/>
        <end position="105"/>
    </location>
</feature>
<dbReference type="CDD" id="cd15831">
    <property type="entry name" value="BTAD"/>
    <property type="match status" value="1"/>
</dbReference>
<dbReference type="InterPro" id="IPR016032">
    <property type="entry name" value="Sig_transdc_resp-reg_C-effctor"/>
</dbReference>
<dbReference type="SUPFAM" id="SSF48452">
    <property type="entry name" value="TPR-like"/>
    <property type="match status" value="1"/>
</dbReference>